<keyword evidence="4 8" id="KW-0547">Nucleotide-binding</keyword>
<keyword evidence="3 8" id="KW-0808">Transferase</keyword>
<comment type="catalytic activity">
    <reaction evidence="6 8">
        <text>cytidine + ATP = CMP + ADP + H(+)</text>
        <dbReference type="Rhea" id="RHEA:24674"/>
        <dbReference type="ChEBI" id="CHEBI:15378"/>
        <dbReference type="ChEBI" id="CHEBI:17562"/>
        <dbReference type="ChEBI" id="CHEBI:30616"/>
        <dbReference type="ChEBI" id="CHEBI:60377"/>
        <dbReference type="ChEBI" id="CHEBI:456216"/>
        <dbReference type="EC" id="2.7.1.48"/>
    </reaction>
</comment>
<evidence type="ECO:0000313" key="11">
    <source>
        <dbReference type="EMBL" id="KAL3080274.1"/>
    </source>
</evidence>
<dbReference type="InterPro" id="IPR000764">
    <property type="entry name" value="Uridine_kinase-like"/>
</dbReference>
<proteinExistence type="inferred from homology"/>
<sequence length="549" mass="61962">MGDGQILTVISAPPDASKLNCNSLRSSESTSSDEVLVNELTKDLLPALRRTRTRTISSSKGEDDIVTTESGQKVYTKGRPPWYDLAGKQLKKSYLIGICGGSASGKTTVAKKIIERLEMPWVTVLAMDSFYKVLNEEQHQLAAKQEYNFDHPDAFDFELLRESLVRLREGKSVEVPVYDFSTHRRAKNPKLMYGADIIIFEGILAFHKSEISDLMDLKVFVDTDSDIRLARRLERDIAERGRDATGVLEQYLKFVKPAFDMFIAPEMKIADIIVPRGGENTVAIDLIVRQIKNQLAERGYYSNGKQHSFAAFHQSLPIEFPSSLHILRETSLEKNLFRLIRTQKITRNDFLLSSTKHIQSLMEESMRFVFSDGLEGNEKANGRHKICGVSIMRTGEYLERSLRSVVKDCKIGKLLIKTNKFTSEPELYYLRLPKNICKYKIFLMDAIVSSGAAAMMAIRILLDHDVLEEDIVLLSLLMAERGVHSLAYAFPRVQLLTISVDKQINEHFRTVLGVDDFDENCVGPDCEVVQLVVSDDDPDKDGEDDSSSS</sequence>
<dbReference type="Pfam" id="PF00485">
    <property type="entry name" value="PRK"/>
    <property type="match status" value="1"/>
</dbReference>
<evidence type="ECO:0000259" key="9">
    <source>
        <dbReference type="Pfam" id="PF00485"/>
    </source>
</evidence>
<dbReference type="InterPro" id="IPR027417">
    <property type="entry name" value="P-loop_NTPase"/>
</dbReference>
<evidence type="ECO:0000313" key="12">
    <source>
        <dbReference type="Proteomes" id="UP001620645"/>
    </source>
</evidence>
<evidence type="ECO:0000256" key="5">
    <source>
        <dbReference type="ARBA" id="ARBA00022777"/>
    </source>
</evidence>
<dbReference type="InterPro" id="IPR006083">
    <property type="entry name" value="PRK/URK"/>
</dbReference>
<organism evidence="11 12">
    <name type="scientific">Heterodera schachtii</name>
    <name type="common">Sugarbeet cyst nematode worm</name>
    <name type="synonym">Tylenchus schachtii</name>
    <dbReference type="NCBI Taxonomy" id="97005"/>
    <lineage>
        <taxon>Eukaryota</taxon>
        <taxon>Metazoa</taxon>
        <taxon>Ecdysozoa</taxon>
        <taxon>Nematoda</taxon>
        <taxon>Chromadorea</taxon>
        <taxon>Rhabditida</taxon>
        <taxon>Tylenchina</taxon>
        <taxon>Tylenchomorpha</taxon>
        <taxon>Tylenchoidea</taxon>
        <taxon>Heteroderidae</taxon>
        <taxon>Heteroderinae</taxon>
        <taxon>Heterodera</taxon>
    </lineage>
</organism>
<comment type="caution">
    <text evidence="11">The sequence shown here is derived from an EMBL/GenBank/DDBJ whole genome shotgun (WGS) entry which is preliminary data.</text>
</comment>
<evidence type="ECO:0000256" key="8">
    <source>
        <dbReference type="RuleBase" id="RU003825"/>
    </source>
</evidence>
<name>A0ABD2IJH0_HETSC</name>
<dbReference type="Gene3D" id="3.40.50.300">
    <property type="entry name" value="P-loop containing nucleotide triphosphate hydrolases"/>
    <property type="match status" value="1"/>
</dbReference>
<keyword evidence="12" id="KW-1185">Reference proteome</keyword>
<keyword evidence="8" id="KW-0067">ATP-binding</keyword>
<reference evidence="11 12" key="1">
    <citation type="submission" date="2024-10" db="EMBL/GenBank/DDBJ databases">
        <authorList>
            <person name="Kim D."/>
        </authorList>
    </citation>
    <scope>NUCLEOTIDE SEQUENCE [LARGE SCALE GENOMIC DNA]</scope>
    <source>
        <strain evidence="11">Taebaek</strain>
    </source>
</reference>
<feature type="domain" description="Phosphoribulokinase/uridine kinase" evidence="9">
    <location>
        <begin position="95"/>
        <end position="282"/>
    </location>
</feature>
<dbReference type="CDD" id="cd06223">
    <property type="entry name" value="PRTases_typeI"/>
    <property type="match status" value="1"/>
</dbReference>
<evidence type="ECO:0000256" key="3">
    <source>
        <dbReference type="ARBA" id="ARBA00022679"/>
    </source>
</evidence>
<dbReference type="EC" id="2.7.1.48" evidence="8"/>
<keyword evidence="5 8" id="KW-0418">Kinase</keyword>
<dbReference type="SUPFAM" id="SSF52540">
    <property type="entry name" value="P-loop containing nucleoside triphosphate hydrolases"/>
    <property type="match status" value="1"/>
</dbReference>
<dbReference type="CDD" id="cd02023">
    <property type="entry name" value="UMPK"/>
    <property type="match status" value="1"/>
</dbReference>
<dbReference type="InterPro" id="IPR000836">
    <property type="entry name" value="PRTase_dom"/>
</dbReference>
<dbReference type="SUPFAM" id="SSF53271">
    <property type="entry name" value="PRTase-like"/>
    <property type="match status" value="1"/>
</dbReference>
<dbReference type="GO" id="GO:0004849">
    <property type="term" value="F:uridine kinase activity"/>
    <property type="evidence" value="ECO:0007669"/>
    <property type="project" value="UniProtKB-EC"/>
</dbReference>
<evidence type="ECO:0000256" key="6">
    <source>
        <dbReference type="ARBA" id="ARBA00047436"/>
    </source>
</evidence>
<comment type="pathway">
    <text evidence="8">Pyrimidine metabolism; CTP biosynthesis via salvage pathway; CTP from cytidine: step 1/3.</text>
</comment>
<dbReference type="GO" id="GO:0005524">
    <property type="term" value="F:ATP binding"/>
    <property type="evidence" value="ECO:0007669"/>
    <property type="project" value="UniProtKB-KW"/>
</dbReference>
<comment type="pathway">
    <text evidence="1 8">Pyrimidine metabolism; UMP biosynthesis via salvage pathway; UMP from uridine: step 1/1.</text>
</comment>
<evidence type="ECO:0000256" key="1">
    <source>
        <dbReference type="ARBA" id="ARBA00004690"/>
    </source>
</evidence>
<dbReference type="PANTHER" id="PTHR10285">
    <property type="entry name" value="URIDINE KINASE"/>
    <property type="match status" value="1"/>
</dbReference>
<dbReference type="NCBIfam" id="NF004018">
    <property type="entry name" value="PRK05480.1"/>
    <property type="match status" value="1"/>
</dbReference>
<dbReference type="EMBL" id="JBICCN010000296">
    <property type="protein sequence ID" value="KAL3080274.1"/>
    <property type="molecule type" value="Genomic_DNA"/>
</dbReference>
<dbReference type="NCBIfam" id="TIGR00235">
    <property type="entry name" value="udk"/>
    <property type="match status" value="1"/>
</dbReference>
<comment type="catalytic activity">
    <reaction evidence="7 8">
        <text>uridine + ATP = UMP + ADP + H(+)</text>
        <dbReference type="Rhea" id="RHEA:16825"/>
        <dbReference type="ChEBI" id="CHEBI:15378"/>
        <dbReference type="ChEBI" id="CHEBI:16704"/>
        <dbReference type="ChEBI" id="CHEBI:30616"/>
        <dbReference type="ChEBI" id="CHEBI:57865"/>
        <dbReference type="ChEBI" id="CHEBI:456216"/>
        <dbReference type="EC" id="2.7.1.48"/>
    </reaction>
</comment>
<protein>
    <recommendedName>
        <fullName evidence="8">Uridine kinase</fullName>
        <ecNumber evidence="8">2.7.1.48</ecNumber>
    </recommendedName>
</protein>
<gene>
    <name evidence="11" type="ORF">niasHS_012379</name>
</gene>
<evidence type="ECO:0000256" key="2">
    <source>
        <dbReference type="ARBA" id="ARBA00005408"/>
    </source>
</evidence>
<dbReference type="FunFam" id="3.40.50.300:FF:000200">
    <property type="entry name" value="Uridine-cytidine kinase"/>
    <property type="match status" value="1"/>
</dbReference>
<evidence type="ECO:0000256" key="4">
    <source>
        <dbReference type="ARBA" id="ARBA00022741"/>
    </source>
</evidence>
<comment type="similarity">
    <text evidence="2 8">Belongs to the uridine kinase family.</text>
</comment>
<dbReference type="Pfam" id="PF14681">
    <property type="entry name" value="UPRTase"/>
    <property type="match status" value="1"/>
</dbReference>
<dbReference type="InterPro" id="IPR029057">
    <property type="entry name" value="PRTase-like"/>
</dbReference>
<feature type="domain" description="Phosphoribosyltransferase" evidence="10">
    <location>
        <begin position="354"/>
        <end position="517"/>
    </location>
</feature>
<accession>A0ABD2IJH0</accession>
<dbReference type="Proteomes" id="UP001620645">
    <property type="component" value="Unassembled WGS sequence"/>
</dbReference>
<evidence type="ECO:0000259" key="10">
    <source>
        <dbReference type="Pfam" id="PF14681"/>
    </source>
</evidence>
<dbReference type="Gene3D" id="3.40.50.2020">
    <property type="match status" value="1"/>
</dbReference>
<dbReference type="PRINTS" id="PR00988">
    <property type="entry name" value="URIDINKINASE"/>
</dbReference>
<evidence type="ECO:0000256" key="7">
    <source>
        <dbReference type="ARBA" id="ARBA00048909"/>
    </source>
</evidence>
<dbReference type="AlphaFoldDB" id="A0ABD2IJH0"/>